<dbReference type="Pfam" id="PF08541">
    <property type="entry name" value="ACP_syn_III_C"/>
    <property type="match status" value="1"/>
</dbReference>
<dbReference type="InterPro" id="IPR013747">
    <property type="entry name" value="ACP_syn_III_C"/>
</dbReference>
<evidence type="ECO:0000313" key="8">
    <source>
        <dbReference type="Proteomes" id="UP000095767"/>
    </source>
</evidence>
<dbReference type="STRING" id="888268.A0A1E5WE40"/>
<comment type="similarity">
    <text evidence="1">Belongs to the thiolase-like superfamily. Chalcone/stilbene synthases family.</text>
</comment>
<gene>
    <name evidence="7" type="ORF">BAE44_0003325</name>
</gene>
<protein>
    <recommendedName>
        <fullName evidence="2">very-long-chain 3-oxoacyl-CoA synthase</fullName>
        <ecNumber evidence="2">2.3.1.199</ecNumber>
    </recommendedName>
</protein>
<dbReference type="PANTHER" id="PTHR31561">
    <property type="entry name" value="3-KETOACYL-COA SYNTHASE"/>
    <property type="match status" value="1"/>
</dbReference>
<keyword evidence="4" id="KW-0012">Acyltransferase</keyword>
<dbReference type="SUPFAM" id="SSF53901">
    <property type="entry name" value="Thiolase-like"/>
    <property type="match status" value="2"/>
</dbReference>
<evidence type="ECO:0000256" key="1">
    <source>
        <dbReference type="ARBA" id="ARBA00005531"/>
    </source>
</evidence>
<dbReference type="InterPro" id="IPR013601">
    <property type="entry name" value="FAE1_typ3_polyketide_synth"/>
</dbReference>
<dbReference type="InterPro" id="IPR012392">
    <property type="entry name" value="3-ktacl-CoA_syn"/>
</dbReference>
<dbReference type="AlphaFoldDB" id="A0A1E5WE40"/>
<proteinExistence type="inferred from homology"/>
<organism evidence="7 8">
    <name type="scientific">Dichanthelium oligosanthes</name>
    <dbReference type="NCBI Taxonomy" id="888268"/>
    <lineage>
        <taxon>Eukaryota</taxon>
        <taxon>Viridiplantae</taxon>
        <taxon>Streptophyta</taxon>
        <taxon>Embryophyta</taxon>
        <taxon>Tracheophyta</taxon>
        <taxon>Spermatophyta</taxon>
        <taxon>Magnoliopsida</taxon>
        <taxon>Liliopsida</taxon>
        <taxon>Poales</taxon>
        <taxon>Poaceae</taxon>
        <taxon>PACMAD clade</taxon>
        <taxon>Panicoideae</taxon>
        <taxon>Panicodae</taxon>
        <taxon>Paniceae</taxon>
        <taxon>Dichantheliinae</taxon>
        <taxon>Dichanthelium</taxon>
    </lineage>
</organism>
<keyword evidence="3" id="KW-0808">Transferase</keyword>
<dbReference type="GO" id="GO:0006633">
    <property type="term" value="P:fatty acid biosynthetic process"/>
    <property type="evidence" value="ECO:0007669"/>
    <property type="project" value="InterPro"/>
</dbReference>
<dbReference type="Pfam" id="PF08392">
    <property type="entry name" value="FAE1_CUT1_RppA"/>
    <property type="match status" value="1"/>
</dbReference>
<dbReference type="EMBL" id="LWDX02011508">
    <property type="protein sequence ID" value="OEL35656.1"/>
    <property type="molecule type" value="Genomic_DNA"/>
</dbReference>
<accession>A0A1E5WE40</accession>
<evidence type="ECO:0000256" key="2">
    <source>
        <dbReference type="ARBA" id="ARBA00012307"/>
    </source>
</evidence>
<dbReference type="CDD" id="cd00831">
    <property type="entry name" value="CHS_like"/>
    <property type="match status" value="1"/>
</dbReference>
<dbReference type="Gene3D" id="3.40.47.10">
    <property type="match status" value="2"/>
</dbReference>
<evidence type="ECO:0000256" key="3">
    <source>
        <dbReference type="ARBA" id="ARBA00022679"/>
    </source>
</evidence>
<dbReference type="GO" id="GO:0016020">
    <property type="term" value="C:membrane"/>
    <property type="evidence" value="ECO:0007669"/>
    <property type="project" value="InterPro"/>
</dbReference>
<dbReference type="EC" id="2.3.1.199" evidence="2"/>
<evidence type="ECO:0000259" key="6">
    <source>
        <dbReference type="Pfam" id="PF08541"/>
    </source>
</evidence>
<evidence type="ECO:0000259" key="5">
    <source>
        <dbReference type="Pfam" id="PF08392"/>
    </source>
</evidence>
<keyword evidence="8" id="KW-1185">Reference proteome</keyword>
<dbReference type="OrthoDB" id="329835at2759"/>
<feature type="domain" description="FAE" evidence="5">
    <location>
        <begin position="5"/>
        <end position="178"/>
    </location>
</feature>
<feature type="domain" description="Beta-ketoacyl-[acyl-carrier-protein] synthase III C-terminal" evidence="6">
    <location>
        <begin position="222"/>
        <end position="303"/>
    </location>
</feature>
<dbReference type="InterPro" id="IPR016039">
    <property type="entry name" value="Thiolase-like"/>
</dbReference>
<name>A0A1E5WE40_9POAL</name>
<evidence type="ECO:0000256" key="4">
    <source>
        <dbReference type="ARBA" id="ARBA00023315"/>
    </source>
</evidence>
<reference evidence="7 8" key="1">
    <citation type="submission" date="2016-09" db="EMBL/GenBank/DDBJ databases">
        <title>The draft genome of Dichanthelium oligosanthes: A C3 panicoid grass species.</title>
        <authorList>
            <person name="Studer A.J."/>
            <person name="Schnable J.C."/>
            <person name="Brutnell T.P."/>
        </authorList>
    </citation>
    <scope>NUCLEOTIDE SEQUENCE [LARGE SCALE GENOMIC DNA]</scope>
    <source>
        <strain evidence="8">cv. Kellogg 1175</strain>
        <tissue evidence="7">Leaf</tissue>
    </source>
</reference>
<sequence length="333" mass="36170">MPYLIDEESVSYGIRLLERSGLGEETCVPEVYHYMPVDQSLRASRDEAELVIFSAIDDAFSRTSVEPAEIGVLIVNCSVFAPTPVLDDMVVNRYKLRPDVQSVNLSGMGCSAALVSVGLAKNLLQVAPAGTHVLFVATEILSSHFYAGMGAAAIILSNSPERARFKLGRVVRTVHSAKRRLPPPRPATFGAAPGRALLDQAEAAARARKGGGALPPRFPHGVRAICIHAGWRAVVNEVQRGLGLSDEDVDASRMTLHRFGNTSSSLVLYELAYIEAKGRMKRGDRVWMISFGDGFDCNSVAWECLRPAADADGPWVDCNHRYPVKIPEIVKGI</sequence>
<comment type="caution">
    <text evidence="7">The sequence shown here is derived from an EMBL/GenBank/DDBJ whole genome shotgun (WGS) entry which is preliminary data.</text>
</comment>
<evidence type="ECO:0000313" key="7">
    <source>
        <dbReference type="EMBL" id="OEL35656.1"/>
    </source>
</evidence>
<dbReference type="GO" id="GO:0009922">
    <property type="term" value="F:fatty acid elongase activity"/>
    <property type="evidence" value="ECO:0007669"/>
    <property type="project" value="UniProtKB-EC"/>
</dbReference>
<dbReference type="Proteomes" id="UP000095767">
    <property type="component" value="Unassembled WGS sequence"/>
</dbReference>